<feature type="transmembrane region" description="Helical" evidence="14">
    <location>
        <begin position="170"/>
        <end position="192"/>
    </location>
</feature>
<dbReference type="GO" id="GO:0016020">
    <property type="term" value="C:membrane"/>
    <property type="evidence" value="ECO:0007669"/>
    <property type="project" value="UniProtKB-SubCell"/>
</dbReference>
<feature type="region of interest" description="Disordered" evidence="13">
    <location>
        <begin position="202"/>
        <end position="305"/>
    </location>
</feature>
<dbReference type="RefSeq" id="WP_342777887.1">
    <property type="nucleotide sequence ID" value="NZ_BAAAQC010000005.1"/>
</dbReference>
<evidence type="ECO:0000256" key="13">
    <source>
        <dbReference type="SAM" id="MobiDB-lite"/>
    </source>
</evidence>
<evidence type="ECO:0000313" key="16">
    <source>
        <dbReference type="Proteomes" id="UP000320085"/>
    </source>
</evidence>
<evidence type="ECO:0000256" key="12">
    <source>
        <dbReference type="RuleBase" id="RU003750"/>
    </source>
</evidence>
<evidence type="ECO:0000256" key="6">
    <source>
        <dbReference type="ARBA" id="ARBA00022989"/>
    </source>
</evidence>
<keyword evidence="5 14" id="KW-0812">Transmembrane</keyword>
<dbReference type="InterPro" id="IPR043130">
    <property type="entry name" value="CDP-OH_PTrfase_TM_dom"/>
</dbReference>
<feature type="compositionally biased region" description="Basic and acidic residues" evidence="13">
    <location>
        <begin position="211"/>
        <end position="224"/>
    </location>
</feature>
<feature type="compositionally biased region" description="Low complexity" evidence="13">
    <location>
        <begin position="236"/>
        <end position="248"/>
    </location>
</feature>
<sequence length="305" mass="32380">MTAGGFHRGEGPAPRPTDWNLPNALTVLRFLLVPVYAVLLFMEGGSSPWWRFWAWAVFVLAAVTDGIDGKIARQRGEITNFGKVADPIADKALTGTAFIGLSVLGVIWWWVTVVILVREVGITVLRFVVIRHGVMPAGRGGKLKTMLQTLSLGALTFPLAVLPLGGAWLFVAYVLLGAALVMTVVSGVDYVFKAARLRETSERTRLRRERRAAGRESRTRDEARVSATPSAAPTVGATADAPKPAADPGTPPASQSLPTQSLPTQIQPTAPVSTDAPGAERHTAASETDPHPSADPAGRGGPGRE</sequence>
<comment type="caution">
    <text evidence="15">The sequence shown here is derived from an EMBL/GenBank/DDBJ whole genome shotgun (WGS) entry which is preliminary data.</text>
</comment>
<dbReference type="InterPro" id="IPR048254">
    <property type="entry name" value="CDP_ALCOHOL_P_TRANSF_CS"/>
</dbReference>
<evidence type="ECO:0000256" key="5">
    <source>
        <dbReference type="ARBA" id="ARBA00022692"/>
    </source>
</evidence>
<keyword evidence="3" id="KW-0444">Lipid biosynthesis</keyword>
<comment type="similarity">
    <text evidence="2 12">Belongs to the CDP-alcohol phosphatidyltransferase class-I family.</text>
</comment>
<keyword evidence="7" id="KW-0443">Lipid metabolism</keyword>
<reference evidence="15 16" key="1">
    <citation type="submission" date="2019-06" db="EMBL/GenBank/DDBJ databases">
        <title>Sequencing the genomes of 1000 actinobacteria strains.</title>
        <authorList>
            <person name="Klenk H.-P."/>
        </authorList>
    </citation>
    <scope>NUCLEOTIDE SEQUENCE [LARGE SCALE GENOMIC DNA]</scope>
    <source>
        <strain evidence="15 16">DSM 21776</strain>
    </source>
</reference>
<feature type="transmembrane region" description="Helical" evidence="14">
    <location>
        <begin position="88"/>
        <end position="109"/>
    </location>
</feature>
<dbReference type="PANTHER" id="PTHR14269">
    <property type="entry name" value="CDP-DIACYLGLYCEROL--GLYCEROL-3-PHOSPHATE 3-PHOSPHATIDYLTRANSFERASE-RELATED"/>
    <property type="match status" value="1"/>
</dbReference>
<feature type="compositionally biased region" description="Polar residues" evidence="13">
    <location>
        <begin position="254"/>
        <end position="272"/>
    </location>
</feature>
<keyword evidence="9" id="KW-0594">Phospholipid biosynthesis</keyword>
<evidence type="ECO:0000256" key="4">
    <source>
        <dbReference type="ARBA" id="ARBA00022679"/>
    </source>
</evidence>
<name>A0A543PTC9_9MICO</name>
<dbReference type="NCBIfam" id="TIGR00560">
    <property type="entry name" value="pgsA"/>
    <property type="match status" value="1"/>
</dbReference>
<dbReference type="GO" id="GO:0008444">
    <property type="term" value="F:CDP-diacylglycerol-glycerol-3-phosphate 3-phosphatidyltransferase activity"/>
    <property type="evidence" value="ECO:0007669"/>
    <property type="project" value="UniProtKB-UniRule"/>
</dbReference>
<evidence type="ECO:0000256" key="9">
    <source>
        <dbReference type="ARBA" id="ARBA00023209"/>
    </source>
</evidence>
<dbReference type="PROSITE" id="PS00379">
    <property type="entry name" value="CDP_ALCOHOL_P_TRANSF"/>
    <property type="match status" value="1"/>
</dbReference>
<dbReference type="InterPro" id="IPR050324">
    <property type="entry name" value="CDP-alcohol_PTase-I"/>
</dbReference>
<dbReference type="GO" id="GO:0046474">
    <property type="term" value="P:glycerophospholipid biosynthetic process"/>
    <property type="evidence" value="ECO:0007669"/>
    <property type="project" value="TreeGrafter"/>
</dbReference>
<evidence type="ECO:0000256" key="14">
    <source>
        <dbReference type="SAM" id="Phobius"/>
    </source>
</evidence>
<dbReference type="EC" id="2.7.8.5" evidence="11"/>
<keyword evidence="8 14" id="KW-0472">Membrane</keyword>
<organism evidence="15 16">
    <name type="scientific">Humibacillus xanthopallidus</name>
    <dbReference type="NCBI Taxonomy" id="412689"/>
    <lineage>
        <taxon>Bacteria</taxon>
        <taxon>Bacillati</taxon>
        <taxon>Actinomycetota</taxon>
        <taxon>Actinomycetes</taxon>
        <taxon>Micrococcales</taxon>
        <taxon>Intrasporangiaceae</taxon>
        <taxon>Humibacillus</taxon>
    </lineage>
</organism>
<evidence type="ECO:0000256" key="10">
    <source>
        <dbReference type="ARBA" id="ARBA00023264"/>
    </source>
</evidence>
<dbReference type="Proteomes" id="UP000320085">
    <property type="component" value="Unassembled WGS sequence"/>
</dbReference>
<dbReference type="InterPro" id="IPR004570">
    <property type="entry name" value="Phosphatidylglycerol_P_synth"/>
</dbReference>
<dbReference type="Gene3D" id="1.20.120.1760">
    <property type="match status" value="1"/>
</dbReference>
<protein>
    <recommendedName>
        <fullName evidence="11">CDP-diacylglycerol--glycerol-3-phosphate 3-phosphatidyltransferase</fullName>
        <ecNumber evidence="11">2.7.8.5</ecNumber>
    </recommendedName>
</protein>
<proteinExistence type="inferred from homology"/>
<evidence type="ECO:0000313" key="15">
    <source>
        <dbReference type="EMBL" id="TQN47320.1"/>
    </source>
</evidence>
<evidence type="ECO:0000256" key="1">
    <source>
        <dbReference type="ARBA" id="ARBA00004141"/>
    </source>
</evidence>
<evidence type="ECO:0000256" key="3">
    <source>
        <dbReference type="ARBA" id="ARBA00022516"/>
    </source>
</evidence>
<gene>
    <name evidence="15" type="ORF">FHX52_0413</name>
</gene>
<dbReference type="Pfam" id="PF01066">
    <property type="entry name" value="CDP-OH_P_transf"/>
    <property type="match status" value="1"/>
</dbReference>
<dbReference type="EMBL" id="VFQF01000001">
    <property type="protein sequence ID" value="TQN47320.1"/>
    <property type="molecule type" value="Genomic_DNA"/>
</dbReference>
<feature type="transmembrane region" description="Helical" evidence="14">
    <location>
        <begin position="21"/>
        <end position="42"/>
    </location>
</feature>
<keyword evidence="4 12" id="KW-0808">Transferase</keyword>
<comment type="subcellular location">
    <subcellularLocation>
        <location evidence="1">Membrane</location>
        <topology evidence="1">Multi-pass membrane protein</topology>
    </subcellularLocation>
</comment>
<feature type="transmembrane region" description="Helical" evidence="14">
    <location>
        <begin position="48"/>
        <end position="67"/>
    </location>
</feature>
<evidence type="ECO:0000256" key="7">
    <source>
        <dbReference type="ARBA" id="ARBA00023098"/>
    </source>
</evidence>
<evidence type="ECO:0000256" key="2">
    <source>
        <dbReference type="ARBA" id="ARBA00010441"/>
    </source>
</evidence>
<dbReference type="InterPro" id="IPR000462">
    <property type="entry name" value="CDP-OH_P_trans"/>
</dbReference>
<dbReference type="UniPathway" id="UPA00085"/>
<evidence type="ECO:0000256" key="8">
    <source>
        <dbReference type="ARBA" id="ARBA00023136"/>
    </source>
</evidence>
<dbReference type="AlphaFoldDB" id="A0A543PTC9"/>
<dbReference type="PANTHER" id="PTHR14269:SF52">
    <property type="entry name" value="PHOSPHATIDYLGLYCEROPHOSPHATE SYNTHASE-RELATED"/>
    <property type="match status" value="1"/>
</dbReference>
<keyword evidence="10" id="KW-1208">Phospholipid metabolism</keyword>
<feature type="compositionally biased region" description="Basic and acidic residues" evidence="13">
    <location>
        <begin position="278"/>
        <end position="292"/>
    </location>
</feature>
<accession>A0A543PTC9</accession>
<evidence type="ECO:0000256" key="11">
    <source>
        <dbReference type="NCBIfam" id="TIGR00560"/>
    </source>
</evidence>
<keyword evidence="6 14" id="KW-1133">Transmembrane helix</keyword>